<evidence type="ECO:0000256" key="1">
    <source>
        <dbReference type="ARBA" id="ARBA00022729"/>
    </source>
</evidence>
<dbReference type="Gene3D" id="2.60.40.1240">
    <property type="match status" value="1"/>
</dbReference>
<evidence type="ECO:0000313" key="3">
    <source>
        <dbReference type="Proteomes" id="UP000198876"/>
    </source>
</evidence>
<accession>A0A1I2NCD2</accession>
<dbReference type="EMBL" id="FOOQ01000001">
    <property type="protein sequence ID" value="SFG00740.1"/>
    <property type="molecule type" value="Genomic_DNA"/>
</dbReference>
<sequence length="186" mass="21400">MDFEAGETKTYSSAITWPFIETVYFRFDELHTTIEIEFLPRVLSQNETYQTPLGVELEVDEVGSQSHYLYTDREGTEQKNFPYEDDAKYLYVEVTATNVAEELVETPATQDFFVTDHVENGRHHSAEHIHHDGTDWKFPSEQRLNVGESVSGKLLFKAEADAEAEALIFGTDKRLDEGTYEAYWTP</sequence>
<evidence type="ECO:0008006" key="4">
    <source>
        <dbReference type="Google" id="ProtNLM"/>
    </source>
</evidence>
<proteinExistence type="predicted"/>
<dbReference type="AlphaFoldDB" id="A0A1I2NCD2"/>
<name>A0A1I2NCD2_9EURY</name>
<organism evidence="2 3">
    <name type="scientific">Halopelagius inordinatus</name>
    <dbReference type="NCBI Taxonomy" id="553467"/>
    <lineage>
        <taxon>Archaea</taxon>
        <taxon>Methanobacteriati</taxon>
        <taxon>Methanobacteriota</taxon>
        <taxon>Stenosarchaea group</taxon>
        <taxon>Halobacteria</taxon>
        <taxon>Halobacteriales</taxon>
        <taxon>Haloferacaceae</taxon>
    </lineage>
</organism>
<dbReference type="InterPro" id="IPR029050">
    <property type="entry name" value="Immunoprotect_excell_Ig-like"/>
</dbReference>
<keyword evidence="3" id="KW-1185">Reference proteome</keyword>
<evidence type="ECO:0000313" key="2">
    <source>
        <dbReference type="EMBL" id="SFG00740.1"/>
    </source>
</evidence>
<protein>
    <recommendedName>
        <fullName evidence="4">DUF4352 domain-containing protein</fullName>
    </recommendedName>
</protein>
<keyword evidence="1" id="KW-0732">Signal</keyword>
<reference evidence="3" key="1">
    <citation type="submission" date="2016-10" db="EMBL/GenBank/DDBJ databases">
        <authorList>
            <person name="Varghese N."/>
            <person name="Submissions S."/>
        </authorList>
    </citation>
    <scope>NUCLEOTIDE SEQUENCE [LARGE SCALE GENOMIC DNA]</scope>
    <source>
        <strain evidence="3">CGMCC 1.7739</strain>
    </source>
</reference>
<dbReference type="Proteomes" id="UP000198876">
    <property type="component" value="Unassembled WGS sequence"/>
</dbReference>
<gene>
    <name evidence="2" type="ORF">SAMN04488063_1112</name>
</gene>